<name>A0A9K3PLV5_9STRA</name>
<reference evidence="1" key="1">
    <citation type="journal article" date="2021" name="Sci. Rep.">
        <title>Diploid genomic architecture of Nitzschia inconspicua, an elite biomass production diatom.</title>
        <authorList>
            <person name="Oliver A."/>
            <person name="Podell S."/>
            <person name="Pinowska A."/>
            <person name="Traller J.C."/>
            <person name="Smith S.R."/>
            <person name="McClure R."/>
            <person name="Beliaev A."/>
            <person name="Bohutskyi P."/>
            <person name="Hill E.A."/>
            <person name="Rabines A."/>
            <person name="Zheng H."/>
            <person name="Allen L.Z."/>
            <person name="Kuo A."/>
            <person name="Grigoriev I.V."/>
            <person name="Allen A.E."/>
            <person name="Hazlebeck D."/>
            <person name="Allen E.E."/>
        </authorList>
    </citation>
    <scope>NUCLEOTIDE SEQUENCE</scope>
    <source>
        <strain evidence="1">Hildebrandi</strain>
    </source>
</reference>
<keyword evidence="2" id="KW-1185">Reference proteome</keyword>
<proteinExistence type="predicted"/>
<protein>
    <submittedName>
        <fullName evidence="1">Uncharacterized protein</fullName>
    </submittedName>
</protein>
<accession>A0A9K3PLV5</accession>
<gene>
    <name evidence="1" type="ORF">IV203_008333</name>
</gene>
<evidence type="ECO:0000313" key="2">
    <source>
        <dbReference type="Proteomes" id="UP000693970"/>
    </source>
</evidence>
<comment type="caution">
    <text evidence="1">The sequence shown here is derived from an EMBL/GenBank/DDBJ whole genome shotgun (WGS) entry which is preliminary data.</text>
</comment>
<evidence type="ECO:0000313" key="1">
    <source>
        <dbReference type="EMBL" id="KAG7352285.1"/>
    </source>
</evidence>
<dbReference type="AlphaFoldDB" id="A0A9K3PLV5"/>
<dbReference type="Proteomes" id="UP000693970">
    <property type="component" value="Unassembled WGS sequence"/>
</dbReference>
<organism evidence="1 2">
    <name type="scientific">Nitzschia inconspicua</name>
    <dbReference type="NCBI Taxonomy" id="303405"/>
    <lineage>
        <taxon>Eukaryota</taxon>
        <taxon>Sar</taxon>
        <taxon>Stramenopiles</taxon>
        <taxon>Ochrophyta</taxon>
        <taxon>Bacillariophyta</taxon>
        <taxon>Bacillariophyceae</taxon>
        <taxon>Bacillariophycidae</taxon>
        <taxon>Bacillariales</taxon>
        <taxon>Bacillariaceae</taxon>
        <taxon>Nitzschia</taxon>
    </lineage>
</organism>
<dbReference type="OrthoDB" id="51779at2759"/>
<reference evidence="1" key="2">
    <citation type="submission" date="2021-04" db="EMBL/GenBank/DDBJ databases">
        <authorList>
            <person name="Podell S."/>
        </authorList>
    </citation>
    <scope>NUCLEOTIDE SEQUENCE</scope>
    <source>
        <strain evidence="1">Hildebrandi</strain>
    </source>
</reference>
<dbReference type="EMBL" id="JAGRRH010000017">
    <property type="protein sequence ID" value="KAG7352285.1"/>
    <property type="molecule type" value="Genomic_DNA"/>
</dbReference>
<sequence length="203" mass="22495">MRFGNHASTRDNPDQSMQVFVTDAKRGFALVVDDRLLPFIRDTYLTPIGIVDLEKPWKNDRLVFDTNFQTESCEPILIDDNDTCGAFRLVYFNPEVVSIQGYRFAPNLGFATGQTSGDNVSAANFSLLLPTSKMDLPFGNIPRRSGCLLRPPHEVSHSSGQYSHVCVLIVSIPACSPQWRSQGTTLHAKLMPACSLISVTTSR</sequence>